<keyword evidence="7" id="KW-0297">G-protein coupled receptor</keyword>
<comment type="similarity">
    <text evidence="13">Belongs to the G-protein coupled receptor 3 family. TAS1R subfamily.</text>
</comment>
<dbReference type="PANTHER" id="PTHR24061">
    <property type="entry name" value="CALCIUM-SENSING RECEPTOR-RELATED"/>
    <property type="match status" value="1"/>
</dbReference>
<keyword evidence="11" id="KW-0325">Glycoprotein</keyword>
<dbReference type="Gene3D" id="3.40.50.2300">
    <property type="match status" value="2"/>
</dbReference>
<evidence type="ECO:0000259" key="16">
    <source>
        <dbReference type="PROSITE" id="PS50259"/>
    </source>
</evidence>
<dbReference type="Proteomes" id="UP000694620">
    <property type="component" value="Chromosome 3"/>
</dbReference>
<feature type="domain" description="G-protein coupled receptors family 3 profile" evidence="16">
    <location>
        <begin position="506"/>
        <end position="768"/>
    </location>
</feature>
<dbReference type="Ensembl" id="ENSECRT00000004788.1">
    <property type="protein sequence ID" value="ENSECRP00000004707.1"/>
    <property type="gene ID" value="ENSECRG00000003202.1"/>
</dbReference>
<evidence type="ECO:0000256" key="12">
    <source>
        <dbReference type="ARBA" id="ARBA00023224"/>
    </source>
</evidence>
<dbReference type="InterPro" id="IPR028082">
    <property type="entry name" value="Peripla_BP_I"/>
</dbReference>
<reference evidence="17" key="2">
    <citation type="submission" date="2025-08" db="UniProtKB">
        <authorList>
            <consortium name="Ensembl"/>
        </authorList>
    </citation>
    <scope>IDENTIFICATION</scope>
</reference>
<accession>A0A8C4RM84</accession>
<dbReference type="AlphaFoldDB" id="A0A8C4RM84"/>
<sequence>MIHSIEMVNRSPDLPNITLGYEIYDTCSDSTMAIKTIMRMMSDKSNGEANCIPLKCNYMTYNSNIKAVIGEASSEISKAVAHLLSVPLMPQVSYSATSVVLSDKSIYPSFLRTTPSDLHQTNAMAKLASTLHWASIGAIGSNDEYGYYGTEEFIVQAAKYNLCISFKKIIQALMFRKDVCGDICLFEILKVINQSAAEAVIVFTKEANVKRILEGAILYNISQTWIATDTWSTSVLIAGLPGIERIGRILGFVQNRQAVPYFREYVRDLSKQNVSKNCFFNQYLKNYPPCGYNAVSDVSLSGQCRWNDSFDTKKNNCTPSDFLESNIDEDSSFSIYLAVNAISRALVPICKNNNCSIADFPSWRLLQELKRVNFSLKNVDVRFDKNGDFLLGYDIIGWKLTSPAQFETIGIYKTSGEIVVYNESQWTSKNITVTANMCYKVCKPGQKLTTTDRTCCFECTACLAGYYSSGGYETECKQCKEDEYSLNQSGSCIPREIDFLRWNDTFAAILITLNSTGMALIILFILVFSFHFNTPVITCAGGPLCFVMLASLLASFFSVFTFVGQPTTLSCQIQQPLFAVSFTLCIACTIAVIVQIFIAFTFDIEMNCKLQKFNKPVLITIGCTTLQAVLCVLRIKLEKLDAIRDSRTFQEKILYECKAESDVYFGLILGYIALLALICFIFAFKGRHLPDMYKNAKFITISMLISIVAWAVFVPIRLTITGKYLSATEASTILVCNYSVLVCHFCPKVYVILFNNEINIEKAISEHIRKHYENQEAPPGSM</sequence>
<keyword evidence="5" id="KW-0732">Signal</keyword>
<comment type="subunit">
    <text evidence="2">Homodimer; disulfide-linked.</text>
</comment>
<evidence type="ECO:0000256" key="8">
    <source>
        <dbReference type="ARBA" id="ARBA00023136"/>
    </source>
</evidence>
<feature type="transmembrane region" description="Helical" evidence="15">
    <location>
        <begin position="506"/>
        <end position="532"/>
    </location>
</feature>
<dbReference type="InterPro" id="IPR017978">
    <property type="entry name" value="GPCR_3_C"/>
</dbReference>
<evidence type="ECO:0000256" key="15">
    <source>
        <dbReference type="SAM" id="Phobius"/>
    </source>
</evidence>
<dbReference type="PROSITE" id="PS50259">
    <property type="entry name" value="G_PROTEIN_RECEP_F3_4"/>
    <property type="match status" value="1"/>
</dbReference>
<keyword evidence="3" id="KW-1003">Cell membrane</keyword>
<evidence type="ECO:0000256" key="10">
    <source>
        <dbReference type="ARBA" id="ARBA00023170"/>
    </source>
</evidence>
<organism evidence="17 18">
    <name type="scientific">Erpetoichthys calabaricus</name>
    <name type="common">Rope fish</name>
    <name type="synonym">Calamoichthys calabaricus</name>
    <dbReference type="NCBI Taxonomy" id="27687"/>
    <lineage>
        <taxon>Eukaryota</taxon>
        <taxon>Metazoa</taxon>
        <taxon>Chordata</taxon>
        <taxon>Craniata</taxon>
        <taxon>Vertebrata</taxon>
        <taxon>Euteleostomi</taxon>
        <taxon>Actinopterygii</taxon>
        <taxon>Polypteriformes</taxon>
        <taxon>Polypteridae</taxon>
        <taxon>Erpetoichthys</taxon>
    </lineage>
</organism>
<reference evidence="17" key="1">
    <citation type="submission" date="2021-06" db="EMBL/GenBank/DDBJ databases">
        <authorList>
            <consortium name="Wellcome Sanger Institute Data Sharing"/>
        </authorList>
    </citation>
    <scope>NUCLEOTIDE SEQUENCE [LARGE SCALE GENOMIC DNA]</scope>
</reference>
<name>A0A8C4RM84_ERPCA</name>
<dbReference type="SUPFAM" id="SSF53822">
    <property type="entry name" value="Periplasmic binding protein-like I"/>
    <property type="match status" value="1"/>
</dbReference>
<keyword evidence="10" id="KW-0675">Receptor</keyword>
<feature type="transmembrane region" description="Helical" evidence="15">
    <location>
        <begin position="544"/>
        <end position="565"/>
    </location>
</feature>
<evidence type="ECO:0000256" key="4">
    <source>
        <dbReference type="ARBA" id="ARBA00022692"/>
    </source>
</evidence>
<dbReference type="InterPro" id="IPR038550">
    <property type="entry name" value="GPCR_3_9-Cys_sf"/>
</dbReference>
<evidence type="ECO:0000313" key="18">
    <source>
        <dbReference type="Proteomes" id="UP000694620"/>
    </source>
</evidence>
<keyword evidence="9" id="KW-1015">Disulfide bond</keyword>
<keyword evidence="12" id="KW-0807">Transducer</keyword>
<protein>
    <recommendedName>
        <fullName evidence="14">G-protein coupled receptor family C group 6 member A</fullName>
    </recommendedName>
</protein>
<evidence type="ECO:0000256" key="13">
    <source>
        <dbReference type="ARBA" id="ARBA00038492"/>
    </source>
</evidence>
<evidence type="ECO:0000256" key="1">
    <source>
        <dbReference type="ARBA" id="ARBA00004651"/>
    </source>
</evidence>
<dbReference type="GO" id="GO:0004930">
    <property type="term" value="F:G protein-coupled receptor activity"/>
    <property type="evidence" value="ECO:0007669"/>
    <property type="project" value="UniProtKB-KW"/>
</dbReference>
<dbReference type="InterPro" id="IPR001828">
    <property type="entry name" value="ANF_lig-bd_rcpt"/>
</dbReference>
<evidence type="ECO:0000256" key="3">
    <source>
        <dbReference type="ARBA" id="ARBA00022475"/>
    </source>
</evidence>
<evidence type="ECO:0000256" key="5">
    <source>
        <dbReference type="ARBA" id="ARBA00022729"/>
    </source>
</evidence>
<dbReference type="GO" id="GO:0005886">
    <property type="term" value="C:plasma membrane"/>
    <property type="evidence" value="ECO:0007669"/>
    <property type="project" value="UniProtKB-SubCell"/>
</dbReference>
<feature type="transmembrane region" description="Helical" evidence="15">
    <location>
        <begin position="616"/>
        <end position="635"/>
    </location>
</feature>
<reference evidence="17" key="3">
    <citation type="submission" date="2025-09" db="UniProtKB">
        <authorList>
            <consortium name="Ensembl"/>
        </authorList>
    </citation>
    <scope>IDENTIFICATION</scope>
</reference>
<keyword evidence="4 15" id="KW-0812">Transmembrane</keyword>
<dbReference type="GO" id="GO:0050909">
    <property type="term" value="P:sensory perception of taste"/>
    <property type="evidence" value="ECO:0007669"/>
    <property type="project" value="UniProtKB-ARBA"/>
</dbReference>
<evidence type="ECO:0000256" key="9">
    <source>
        <dbReference type="ARBA" id="ARBA00023157"/>
    </source>
</evidence>
<evidence type="ECO:0000256" key="11">
    <source>
        <dbReference type="ARBA" id="ARBA00023180"/>
    </source>
</evidence>
<dbReference type="PANTHER" id="PTHR24061:SF5">
    <property type="entry name" value="G-PROTEIN COUPLED RECEPTOR FAMILY C GROUP 6 MEMBER A"/>
    <property type="match status" value="1"/>
</dbReference>
<dbReference type="FunFam" id="3.40.50.2300:FF:000016">
    <property type="entry name" value="Taste 1 receptor member 2"/>
    <property type="match status" value="1"/>
</dbReference>
<keyword evidence="8 15" id="KW-0472">Membrane</keyword>
<dbReference type="InterPro" id="IPR000068">
    <property type="entry name" value="GPCR_3_Ca_sens_rcpt-rel"/>
</dbReference>
<dbReference type="Gene3D" id="2.10.50.30">
    <property type="entry name" value="GPCR, family 3, nine cysteines domain"/>
    <property type="match status" value="1"/>
</dbReference>
<feature type="transmembrane region" description="Helical" evidence="15">
    <location>
        <begin position="663"/>
        <end position="684"/>
    </location>
</feature>
<feature type="transmembrane region" description="Helical" evidence="15">
    <location>
        <begin position="577"/>
        <end position="604"/>
    </location>
</feature>
<dbReference type="Pfam" id="PF00003">
    <property type="entry name" value="7tm_3"/>
    <property type="match status" value="1"/>
</dbReference>
<evidence type="ECO:0000256" key="2">
    <source>
        <dbReference type="ARBA" id="ARBA00011748"/>
    </source>
</evidence>
<evidence type="ECO:0000256" key="7">
    <source>
        <dbReference type="ARBA" id="ARBA00023040"/>
    </source>
</evidence>
<proteinExistence type="inferred from homology"/>
<dbReference type="GeneTree" id="ENSGT00940000158416"/>
<dbReference type="Pfam" id="PF01094">
    <property type="entry name" value="ANF_receptor"/>
    <property type="match status" value="1"/>
</dbReference>
<evidence type="ECO:0000313" key="17">
    <source>
        <dbReference type="Ensembl" id="ENSECRP00000004707.1"/>
    </source>
</evidence>
<dbReference type="InterPro" id="IPR000337">
    <property type="entry name" value="GPCR_3"/>
</dbReference>
<evidence type="ECO:0000256" key="6">
    <source>
        <dbReference type="ARBA" id="ARBA00022989"/>
    </source>
</evidence>
<keyword evidence="6 15" id="KW-1133">Transmembrane helix</keyword>
<comment type="subcellular location">
    <subcellularLocation>
        <location evidence="1">Cell membrane</location>
        <topology evidence="1">Multi-pass membrane protein</topology>
    </subcellularLocation>
</comment>
<evidence type="ECO:0000256" key="14">
    <source>
        <dbReference type="ARBA" id="ARBA00039774"/>
    </source>
</evidence>
<dbReference type="FunFam" id="2.10.50.30:FF:000004">
    <property type="entry name" value="Taste receptor type 1 member 3-like protein"/>
    <property type="match status" value="1"/>
</dbReference>
<dbReference type="PRINTS" id="PR00248">
    <property type="entry name" value="GPCRMGR"/>
</dbReference>
<keyword evidence="18" id="KW-1185">Reference proteome</keyword>
<feature type="transmembrane region" description="Helical" evidence="15">
    <location>
        <begin position="696"/>
        <end position="716"/>
    </location>
</feature>